<gene>
    <name evidence="2" type="ORF">A3F84_09985</name>
</gene>
<reference evidence="2 3" key="1">
    <citation type="journal article" date="2016" name="Nat. Commun.">
        <title>Thousands of microbial genomes shed light on interconnected biogeochemical processes in an aquifer system.</title>
        <authorList>
            <person name="Anantharaman K."/>
            <person name="Brown C.T."/>
            <person name="Hug L.A."/>
            <person name="Sharon I."/>
            <person name="Castelle C.J."/>
            <person name="Probst A.J."/>
            <person name="Thomas B.C."/>
            <person name="Singh A."/>
            <person name="Wilkins M.J."/>
            <person name="Karaoz U."/>
            <person name="Brodie E.L."/>
            <person name="Williams K.H."/>
            <person name="Hubbard S.S."/>
            <person name="Banfield J.F."/>
        </authorList>
    </citation>
    <scope>NUCLEOTIDE SEQUENCE [LARGE SCALE GENOMIC DNA]</scope>
    <source>
        <strain evidence="3">RIFCSPLOWO2_12_FULL_64_10</strain>
    </source>
</reference>
<dbReference type="Proteomes" id="UP000178606">
    <property type="component" value="Unassembled WGS sequence"/>
</dbReference>
<feature type="domain" description="Methyltransferase FkbM" evidence="1">
    <location>
        <begin position="56"/>
        <end position="213"/>
    </location>
</feature>
<accession>A0A1F6CYK3</accession>
<protein>
    <recommendedName>
        <fullName evidence="1">Methyltransferase FkbM domain-containing protein</fullName>
    </recommendedName>
</protein>
<dbReference type="EMBL" id="MFKF01000112">
    <property type="protein sequence ID" value="OGG54121.1"/>
    <property type="molecule type" value="Genomic_DNA"/>
</dbReference>
<dbReference type="AlphaFoldDB" id="A0A1F6CYK3"/>
<evidence type="ECO:0000259" key="1">
    <source>
        <dbReference type="Pfam" id="PF05050"/>
    </source>
</evidence>
<evidence type="ECO:0000313" key="3">
    <source>
        <dbReference type="Proteomes" id="UP000178606"/>
    </source>
</evidence>
<dbReference type="NCBIfam" id="TIGR01444">
    <property type="entry name" value="fkbM_fam"/>
    <property type="match status" value="1"/>
</dbReference>
<dbReference type="InterPro" id="IPR052514">
    <property type="entry name" value="SAM-dependent_MTase"/>
</dbReference>
<dbReference type="Gene3D" id="3.40.50.150">
    <property type="entry name" value="Vaccinia Virus protein VP39"/>
    <property type="match status" value="1"/>
</dbReference>
<dbReference type="SUPFAM" id="SSF53335">
    <property type="entry name" value="S-adenosyl-L-methionine-dependent methyltransferases"/>
    <property type="match status" value="1"/>
</dbReference>
<organism evidence="2 3">
    <name type="scientific">Handelsmanbacteria sp. (strain RIFCSPLOWO2_12_FULL_64_10)</name>
    <dbReference type="NCBI Taxonomy" id="1817868"/>
    <lineage>
        <taxon>Bacteria</taxon>
        <taxon>Candidatus Handelsmaniibacteriota</taxon>
    </lineage>
</organism>
<evidence type="ECO:0000313" key="2">
    <source>
        <dbReference type="EMBL" id="OGG54121.1"/>
    </source>
</evidence>
<comment type="caution">
    <text evidence="2">The sequence shown here is derived from an EMBL/GenBank/DDBJ whole genome shotgun (WGS) entry which is preliminary data.</text>
</comment>
<dbReference type="PANTHER" id="PTHR34203">
    <property type="entry name" value="METHYLTRANSFERASE, FKBM FAMILY PROTEIN"/>
    <property type="match status" value="1"/>
</dbReference>
<proteinExistence type="predicted"/>
<dbReference type="PANTHER" id="PTHR34203:SF15">
    <property type="entry name" value="SLL1173 PROTEIN"/>
    <property type="match status" value="1"/>
</dbReference>
<sequence>MGSNADMGLEFRLGGWLFRNGYCLYAPAYHLYKKYVDRFGLRLIRSAVGQGSVILDVGANIGALSVLFSDMVGPGGRVHAFEPEALNFQRLRRRVRKRGNISTYPLAVSDRSGPLKLYKSSSLNVDHRTYDDGSGREVAEAEAVAIDDLFGSRRVDLVKMDIQGSECQALAGMRETLRNNPDAVLYIECWPYGLKKAGASGEELLDLVSGLGFQPKMIDPRNRRLTDIRFSRSEWESRETDPSAYFDLWCQRHFPDPQQY</sequence>
<dbReference type="InterPro" id="IPR029063">
    <property type="entry name" value="SAM-dependent_MTases_sf"/>
</dbReference>
<name>A0A1F6CYK3_HANXR</name>
<dbReference type="InterPro" id="IPR006342">
    <property type="entry name" value="FkbM_mtfrase"/>
</dbReference>
<dbReference type="Pfam" id="PF05050">
    <property type="entry name" value="Methyltransf_21"/>
    <property type="match status" value="1"/>
</dbReference>